<keyword evidence="11" id="KW-0804">Transcription</keyword>
<reference evidence="13 14" key="1">
    <citation type="submission" date="2021-05" db="EMBL/GenBank/DDBJ databases">
        <title>Phylogenetic classification of ten novel species belonging to the genus Bifidobacterium comprising B. colchicus sp. nov., B. abeli sp. nov., B. bicoloris sp. nov., B. guerezis sp. nov., B. rosaliae sp. nov., B. santillanensis sp. nov., B. argentati sp. nov., B. amazzoni sp. nov., B. pluviali sp. nov., and B. pinnaculum sp. nov.</title>
        <authorList>
            <person name="Lugli G.A."/>
            <person name="Ruiz Garcia L."/>
            <person name="Margolles A."/>
            <person name="Ventura M."/>
        </authorList>
    </citation>
    <scope>NUCLEOTIDE SEQUENCE [LARGE SCALE GENOMIC DNA]</scope>
    <source>
        <strain evidence="13 14">82T10</strain>
    </source>
</reference>
<evidence type="ECO:0000256" key="3">
    <source>
        <dbReference type="ARBA" id="ARBA00006597"/>
    </source>
</evidence>
<organism evidence="13 14">
    <name type="scientific">Bifidobacterium miconis</name>
    <dbReference type="NCBI Taxonomy" id="2834435"/>
    <lineage>
        <taxon>Bacteria</taxon>
        <taxon>Bacillati</taxon>
        <taxon>Actinomycetota</taxon>
        <taxon>Actinomycetes</taxon>
        <taxon>Bifidobacteriales</taxon>
        <taxon>Bifidobacteriaceae</taxon>
        <taxon>Bifidobacterium</taxon>
    </lineage>
</organism>
<evidence type="ECO:0000256" key="11">
    <source>
        <dbReference type="ARBA" id="ARBA00023163"/>
    </source>
</evidence>
<comment type="subcellular location">
    <subcellularLocation>
        <location evidence="2">Cytoplasm</location>
    </subcellularLocation>
</comment>
<dbReference type="Pfam" id="PF02467">
    <property type="entry name" value="Whib"/>
    <property type="match status" value="1"/>
</dbReference>
<evidence type="ECO:0000256" key="10">
    <source>
        <dbReference type="ARBA" id="ARBA00023157"/>
    </source>
</evidence>
<dbReference type="EMBL" id="JAHBBH010000015">
    <property type="protein sequence ID" value="MBW3092663.1"/>
    <property type="molecule type" value="Genomic_DNA"/>
</dbReference>
<feature type="domain" description="4Fe-4S Wbl-type" evidence="12">
    <location>
        <begin position="12"/>
        <end position="73"/>
    </location>
</feature>
<evidence type="ECO:0000313" key="13">
    <source>
        <dbReference type="EMBL" id="MBW3092663.1"/>
    </source>
</evidence>
<evidence type="ECO:0000259" key="12">
    <source>
        <dbReference type="PROSITE" id="PS51674"/>
    </source>
</evidence>
<gene>
    <name evidence="13" type="ORF">KIH79_06820</name>
</gene>
<dbReference type="RefSeq" id="WP_219058729.1">
    <property type="nucleotide sequence ID" value="NZ_JAHBBH010000015.1"/>
</dbReference>
<dbReference type="InterPro" id="IPR003482">
    <property type="entry name" value="Whib"/>
</dbReference>
<evidence type="ECO:0000256" key="1">
    <source>
        <dbReference type="ARBA" id="ARBA00001966"/>
    </source>
</evidence>
<evidence type="ECO:0000256" key="7">
    <source>
        <dbReference type="ARBA" id="ARBA00023014"/>
    </source>
</evidence>
<comment type="similarity">
    <text evidence="3">Belongs to the WhiB family.</text>
</comment>
<evidence type="ECO:0000256" key="9">
    <source>
        <dbReference type="ARBA" id="ARBA00023125"/>
    </source>
</evidence>
<keyword evidence="4" id="KW-0004">4Fe-4S</keyword>
<dbReference type="InterPro" id="IPR034768">
    <property type="entry name" value="4FE4S_WBL"/>
</dbReference>
<evidence type="ECO:0000256" key="4">
    <source>
        <dbReference type="ARBA" id="ARBA00022485"/>
    </source>
</evidence>
<proteinExistence type="inferred from homology"/>
<comment type="caution">
    <text evidence="13">The sequence shown here is derived from an EMBL/GenBank/DDBJ whole genome shotgun (WGS) entry which is preliminary data.</text>
</comment>
<dbReference type="PROSITE" id="PS51674">
    <property type="entry name" value="4FE4S_WBL"/>
    <property type="match status" value="1"/>
</dbReference>
<dbReference type="PANTHER" id="PTHR38839">
    <property type="entry name" value="TRANSCRIPTIONAL REGULATOR WHID-RELATED"/>
    <property type="match status" value="1"/>
</dbReference>
<keyword evidence="8" id="KW-0805">Transcription regulation</keyword>
<evidence type="ECO:0000313" key="14">
    <source>
        <dbReference type="Proteomes" id="UP000700815"/>
    </source>
</evidence>
<keyword evidence="10" id="KW-1015">Disulfide bond</keyword>
<evidence type="ECO:0000256" key="8">
    <source>
        <dbReference type="ARBA" id="ARBA00023015"/>
    </source>
</evidence>
<keyword evidence="6" id="KW-0408">Iron</keyword>
<protein>
    <submittedName>
        <fullName evidence="13">WhiB family transcriptional regulator</fullName>
    </submittedName>
</protein>
<evidence type="ECO:0000256" key="6">
    <source>
        <dbReference type="ARBA" id="ARBA00023004"/>
    </source>
</evidence>
<keyword evidence="14" id="KW-1185">Reference proteome</keyword>
<keyword evidence="5" id="KW-0479">Metal-binding</keyword>
<name>A0ABS6WF46_9BIFI</name>
<dbReference type="Proteomes" id="UP000700815">
    <property type="component" value="Unassembled WGS sequence"/>
</dbReference>
<keyword evidence="7" id="KW-0411">Iron-sulfur</keyword>
<sequence>MTTGDDWWAKAACQGEDTEIFFPQTPAQERAAKAICNTCPVKKQCGHYAATHTIYGYPITGIWGGKHRGTPTKTTT</sequence>
<evidence type="ECO:0000256" key="2">
    <source>
        <dbReference type="ARBA" id="ARBA00004496"/>
    </source>
</evidence>
<evidence type="ECO:0000256" key="5">
    <source>
        <dbReference type="ARBA" id="ARBA00022723"/>
    </source>
</evidence>
<accession>A0ABS6WF46</accession>
<keyword evidence="9" id="KW-0238">DNA-binding</keyword>
<comment type="cofactor">
    <cofactor evidence="1">
        <name>[4Fe-4S] cluster</name>
        <dbReference type="ChEBI" id="CHEBI:49883"/>
    </cofactor>
</comment>